<evidence type="ECO:0000256" key="1">
    <source>
        <dbReference type="SAM" id="MobiDB-lite"/>
    </source>
</evidence>
<dbReference type="EMBL" id="CDMZ01002440">
    <property type="protein sequence ID" value="CEM42396.1"/>
    <property type="molecule type" value="Genomic_DNA"/>
</dbReference>
<proteinExistence type="predicted"/>
<sequence>MPTTYTGFLHSPKRIDGLFVSRPLNGWSEGSVISRKRERARRKRRSVFEFHREERKSSVFSSPIVDAEVLASSVGAKGKSAVSSEGKKKRKKTRRRETKKADGVERALGFLSGDQLKSVLDSMGISVEGDEEEARKLLREALSFSSAEEPNCETDLHSPPSRKEAKFQRYHTDPNAALREESLESEDVSEELIVDVSEAPRPLGATRKVNGGGQKKEKIMSPPRARFCSSCGFEIGVFEKGQVRFCPGCGSRVGAIRDGGGRIASGTGGEGGRVEAEESEEIVEEGWEDVEEAEWKKRHRRGKPKEVLTLAEFVQETFLPLRSGFSCGN</sequence>
<accession>A0A0G4HEA7</accession>
<evidence type="ECO:0000313" key="2">
    <source>
        <dbReference type="EMBL" id="CEM42396.1"/>
    </source>
</evidence>
<name>A0A0G4HEA7_9ALVE</name>
<feature type="region of interest" description="Disordered" evidence="1">
    <location>
        <begin position="148"/>
        <end position="167"/>
    </location>
</feature>
<dbReference type="AlphaFoldDB" id="A0A0G4HEA7"/>
<protein>
    <submittedName>
        <fullName evidence="2">Uncharacterized protein</fullName>
    </submittedName>
</protein>
<feature type="compositionally biased region" description="Basic residues" evidence="1">
    <location>
        <begin position="87"/>
        <end position="98"/>
    </location>
</feature>
<dbReference type="VEuPathDB" id="CryptoDB:Cvel_6537"/>
<organism evidence="2">
    <name type="scientific">Chromera velia CCMP2878</name>
    <dbReference type="NCBI Taxonomy" id="1169474"/>
    <lineage>
        <taxon>Eukaryota</taxon>
        <taxon>Sar</taxon>
        <taxon>Alveolata</taxon>
        <taxon>Colpodellida</taxon>
        <taxon>Chromeraceae</taxon>
        <taxon>Chromera</taxon>
    </lineage>
</organism>
<gene>
    <name evidence="2" type="ORF">Cvel_6537</name>
</gene>
<feature type="region of interest" description="Disordered" evidence="1">
    <location>
        <begin position="73"/>
        <end position="104"/>
    </location>
</feature>
<reference evidence="2" key="1">
    <citation type="submission" date="2014-11" db="EMBL/GenBank/DDBJ databases">
        <authorList>
            <person name="Otto D Thomas"/>
            <person name="Naeem Raeece"/>
        </authorList>
    </citation>
    <scope>NUCLEOTIDE SEQUENCE</scope>
</reference>